<feature type="region of interest" description="Disordered" evidence="6">
    <location>
        <begin position="1"/>
        <end position="23"/>
    </location>
</feature>
<reference evidence="9 10" key="1">
    <citation type="submission" date="2020-07" db="EMBL/GenBank/DDBJ databases">
        <title>Sequencing the genomes of 1000 actinobacteria strains.</title>
        <authorList>
            <person name="Klenk H.-P."/>
        </authorList>
    </citation>
    <scope>NUCLEOTIDE SEQUENCE [LARGE SCALE GENOMIC DNA]</scope>
    <source>
        <strain evidence="9 10">DSM 21350</strain>
    </source>
</reference>
<dbReference type="PRINTS" id="PR00038">
    <property type="entry name" value="HTHLUXR"/>
</dbReference>
<evidence type="ECO:0000313" key="9">
    <source>
        <dbReference type="EMBL" id="NYD41849.1"/>
    </source>
</evidence>
<accession>A0A7Y9E676</accession>
<dbReference type="AlphaFoldDB" id="A0A7Y9E676"/>
<keyword evidence="4" id="KW-0804">Transcription</keyword>
<dbReference type="EMBL" id="JACCBG010000001">
    <property type="protein sequence ID" value="NYD41849.1"/>
    <property type="molecule type" value="Genomic_DNA"/>
</dbReference>
<dbReference type="Gene3D" id="3.40.50.2300">
    <property type="match status" value="1"/>
</dbReference>
<evidence type="ECO:0000256" key="6">
    <source>
        <dbReference type="SAM" id="MobiDB-lite"/>
    </source>
</evidence>
<dbReference type="InterPro" id="IPR000792">
    <property type="entry name" value="Tscrpt_reg_LuxR_C"/>
</dbReference>
<gene>
    <name evidence="9" type="ORF">BJZ21_001932</name>
</gene>
<evidence type="ECO:0000256" key="1">
    <source>
        <dbReference type="ARBA" id="ARBA00022553"/>
    </source>
</evidence>
<dbReference type="SUPFAM" id="SSF46894">
    <property type="entry name" value="C-terminal effector domain of the bipartite response regulators"/>
    <property type="match status" value="1"/>
</dbReference>
<dbReference type="Proteomes" id="UP000535511">
    <property type="component" value="Unassembled WGS sequence"/>
</dbReference>
<keyword evidence="2" id="KW-0805">Transcription regulation</keyword>
<dbReference type="InterPro" id="IPR001789">
    <property type="entry name" value="Sig_transdc_resp-reg_receiver"/>
</dbReference>
<comment type="caution">
    <text evidence="9">The sequence shown here is derived from an EMBL/GenBank/DDBJ whole genome shotgun (WGS) entry which is preliminary data.</text>
</comment>
<dbReference type="SMART" id="SM00421">
    <property type="entry name" value="HTH_LUXR"/>
    <property type="match status" value="1"/>
</dbReference>
<name>A0A7Y9E676_9ACTN</name>
<feature type="compositionally biased region" description="Pro residues" evidence="6">
    <location>
        <begin position="13"/>
        <end position="22"/>
    </location>
</feature>
<keyword evidence="3 9" id="KW-0238">DNA-binding</keyword>
<dbReference type="FunFam" id="1.10.10.10:FF:000153">
    <property type="entry name" value="LuxR family transcriptional regulator"/>
    <property type="match status" value="1"/>
</dbReference>
<evidence type="ECO:0000259" key="7">
    <source>
        <dbReference type="PROSITE" id="PS50043"/>
    </source>
</evidence>
<dbReference type="Pfam" id="PF00072">
    <property type="entry name" value="Response_reg"/>
    <property type="match status" value="1"/>
</dbReference>
<dbReference type="GO" id="GO:0000160">
    <property type="term" value="P:phosphorelay signal transduction system"/>
    <property type="evidence" value="ECO:0007669"/>
    <property type="project" value="InterPro"/>
</dbReference>
<feature type="domain" description="HTH luxR-type" evidence="7">
    <location>
        <begin position="165"/>
        <end position="230"/>
    </location>
</feature>
<dbReference type="SUPFAM" id="SSF52172">
    <property type="entry name" value="CheY-like"/>
    <property type="match status" value="1"/>
</dbReference>
<keyword evidence="1 5" id="KW-0597">Phosphoprotein</keyword>
<organism evidence="9 10">
    <name type="scientific">Nocardioides panaciterrulae</name>
    <dbReference type="NCBI Taxonomy" id="661492"/>
    <lineage>
        <taxon>Bacteria</taxon>
        <taxon>Bacillati</taxon>
        <taxon>Actinomycetota</taxon>
        <taxon>Actinomycetes</taxon>
        <taxon>Propionibacteriales</taxon>
        <taxon>Nocardioidaceae</taxon>
        <taxon>Nocardioides</taxon>
    </lineage>
</organism>
<dbReference type="InterPro" id="IPR058245">
    <property type="entry name" value="NreC/VraR/RcsB-like_REC"/>
</dbReference>
<dbReference type="SMART" id="SM00448">
    <property type="entry name" value="REC"/>
    <property type="match status" value="1"/>
</dbReference>
<dbReference type="PROSITE" id="PS50110">
    <property type="entry name" value="RESPONSE_REGULATORY"/>
    <property type="match status" value="1"/>
</dbReference>
<proteinExistence type="predicted"/>
<keyword evidence="10" id="KW-1185">Reference proteome</keyword>
<evidence type="ECO:0000259" key="8">
    <source>
        <dbReference type="PROSITE" id="PS50110"/>
    </source>
</evidence>
<feature type="domain" description="Response regulatory" evidence="8">
    <location>
        <begin position="30"/>
        <end position="146"/>
    </location>
</feature>
<dbReference type="InterPro" id="IPR011006">
    <property type="entry name" value="CheY-like_superfamily"/>
</dbReference>
<dbReference type="PROSITE" id="PS00622">
    <property type="entry name" value="HTH_LUXR_1"/>
    <property type="match status" value="1"/>
</dbReference>
<dbReference type="PANTHER" id="PTHR43214">
    <property type="entry name" value="TWO-COMPONENT RESPONSE REGULATOR"/>
    <property type="match status" value="1"/>
</dbReference>
<dbReference type="RefSeq" id="WP_179663538.1">
    <property type="nucleotide sequence ID" value="NZ_JACCBG010000001.1"/>
</dbReference>
<dbReference type="InterPro" id="IPR016032">
    <property type="entry name" value="Sig_transdc_resp-reg_C-effctor"/>
</dbReference>
<dbReference type="CDD" id="cd17535">
    <property type="entry name" value="REC_NarL-like"/>
    <property type="match status" value="1"/>
</dbReference>
<dbReference type="InterPro" id="IPR039420">
    <property type="entry name" value="WalR-like"/>
</dbReference>
<evidence type="ECO:0000256" key="5">
    <source>
        <dbReference type="PROSITE-ProRule" id="PRU00169"/>
    </source>
</evidence>
<feature type="modified residue" description="4-aspartylphosphate" evidence="5">
    <location>
        <position position="81"/>
    </location>
</feature>
<protein>
    <submittedName>
        <fullName evidence="9">DNA-binding NarL/FixJ family response regulator</fullName>
    </submittedName>
</protein>
<evidence type="ECO:0000313" key="10">
    <source>
        <dbReference type="Proteomes" id="UP000535511"/>
    </source>
</evidence>
<dbReference type="PROSITE" id="PS50043">
    <property type="entry name" value="HTH_LUXR_2"/>
    <property type="match status" value="1"/>
</dbReference>
<dbReference type="CDD" id="cd06170">
    <property type="entry name" value="LuxR_C_like"/>
    <property type="match status" value="1"/>
</dbReference>
<evidence type="ECO:0000256" key="3">
    <source>
        <dbReference type="ARBA" id="ARBA00023125"/>
    </source>
</evidence>
<sequence length="231" mass="24560">MTTQPRQSRQPGPTGPQLPPVPATHRAPIRVVLVDDHAVIRAGLGQLLAGTEDIEVVGEADGGAAALVVVRREQPDVVLMDLQMPGMDGVAATRRIVQEGLGADVLVLTSYSDSERIVAAIDAGAVGYLLKDADPDDVLQGIRAVSRGESPIHPKAARTLLGHRASGPPVQLTSRETEILKLVKDGLANKQIARRLDISERTVKAHLTSAFSRIGVSDRTQAALWAERHGL</sequence>
<dbReference type="Pfam" id="PF00196">
    <property type="entry name" value="GerE"/>
    <property type="match status" value="1"/>
</dbReference>
<evidence type="ECO:0000256" key="4">
    <source>
        <dbReference type="ARBA" id="ARBA00023163"/>
    </source>
</evidence>
<evidence type="ECO:0000256" key="2">
    <source>
        <dbReference type="ARBA" id="ARBA00023015"/>
    </source>
</evidence>
<dbReference type="GO" id="GO:0006355">
    <property type="term" value="P:regulation of DNA-templated transcription"/>
    <property type="evidence" value="ECO:0007669"/>
    <property type="project" value="InterPro"/>
</dbReference>
<dbReference type="GO" id="GO:0003677">
    <property type="term" value="F:DNA binding"/>
    <property type="evidence" value="ECO:0007669"/>
    <property type="project" value="UniProtKB-KW"/>
</dbReference>
<dbReference type="PANTHER" id="PTHR43214:SF43">
    <property type="entry name" value="TWO-COMPONENT RESPONSE REGULATOR"/>
    <property type="match status" value="1"/>
</dbReference>